<feature type="transmembrane region" description="Helical" evidence="8">
    <location>
        <begin position="364"/>
        <end position="385"/>
    </location>
</feature>
<keyword evidence="6 7" id="KW-0472">Membrane</keyword>
<name>A0ABP6FNS1_9ACTN</name>
<keyword evidence="5 8" id="KW-1133">Transmembrane helix</keyword>
<evidence type="ECO:0000256" key="3">
    <source>
        <dbReference type="ARBA" id="ARBA00022448"/>
    </source>
</evidence>
<evidence type="ECO:0000313" key="10">
    <source>
        <dbReference type="Proteomes" id="UP001501666"/>
    </source>
</evidence>
<feature type="transmembrane region" description="Helical" evidence="8">
    <location>
        <begin position="138"/>
        <end position="167"/>
    </location>
</feature>
<evidence type="ECO:0000313" key="9">
    <source>
        <dbReference type="EMBL" id="GAA2697056.1"/>
    </source>
</evidence>
<feature type="transmembrane region" description="Helical" evidence="8">
    <location>
        <begin position="216"/>
        <end position="238"/>
    </location>
</feature>
<dbReference type="RefSeq" id="WP_346156263.1">
    <property type="nucleotide sequence ID" value="NZ_BAAATE010000046.1"/>
</dbReference>
<evidence type="ECO:0000256" key="2">
    <source>
        <dbReference type="ARBA" id="ARBA00008974"/>
    </source>
</evidence>
<organism evidence="9 10">
    <name type="scientific">Nonomuraea recticatena</name>
    <dbReference type="NCBI Taxonomy" id="46178"/>
    <lineage>
        <taxon>Bacteria</taxon>
        <taxon>Bacillati</taxon>
        <taxon>Actinomycetota</taxon>
        <taxon>Actinomycetes</taxon>
        <taxon>Streptosporangiales</taxon>
        <taxon>Streptosporangiaceae</taxon>
        <taxon>Nonomuraea</taxon>
    </lineage>
</organism>
<feature type="transmembrane region" description="Helical" evidence="8">
    <location>
        <begin position="109"/>
        <end position="132"/>
    </location>
</feature>
<dbReference type="PANTHER" id="PTHR31806:SF1">
    <property type="entry name" value="PURINE-CYTOSINE PERMEASE FCY2-RELATED"/>
    <property type="match status" value="1"/>
</dbReference>
<keyword evidence="3 7" id="KW-0813">Transport</keyword>
<dbReference type="EMBL" id="BAAATE010000046">
    <property type="protein sequence ID" value="GAA2697056.1"/>
    <property type="molecule type" value="Genomic_DNA"/>
</dbReference>
<feature type="transmembrane region" description="Helical" evidence="8">
    <location>
        <begin position="335"/>
        <end position="352"/>
    </location>
</feature>
<dbReference type="InterPro" id="IPR026030">
    <property type="entry name" value="Pur-cyt_permease_Fcy2/21/22"/>
</dbReference>
<keyword evidence="4 8" id="KW-0812">Transmembrane</keyword>
<feature type="transmembrane region" description="Helical" evidence="8">
    <location>
        <begin position="38"/>
        <end position="62"/>
    </location>
</feature>
<dbReference type="Pfam" id="PF02133">
    <property type="entry name" value="Transp_cyt_pur"/>
    <property type="match status" value="1"/>
</dbReference>
<feature type="transmembrane region" description="Helical" evidence="8">
    <location>
        <begin position="446"/>
        <end position="462"/>
    </location>
</feature>
<keyword evidence="10" id="KW-1185">Reference proteome</keyword>
<evidence type="ECO:0000256" key="5">
    <source>
        <dbReference type="ARBA" id="ARBA00022989"/>
    </source>
</evidence>
<feature type="transmembrane region" description="Helical" evidence="8">
    <location>
        <begin position="179"/>
        <end position="196"/>
    </location>
</feature>
<dbReference type="CDD" id="cd11484">
    <property type="entry name" value="SLC-NCS1sbd_CobB-like"/>
    <property type="match status" value="1"/>
</dbReference>
<evidence type="ECO:0000256" key="6">
    <source>
        <dbReference type="ARBA" id="ARBA00023136"/>
    </source>
</evidence>
<dbReference type="PIRSF" id="PIRSF002744">
    <property type="entry name" value="Pur-cyt_permease"/>
    <property type="match status" value="1"/>
</dbReference>
<evidence type="ECO:0000256" key="7">
    <source>
        <dbReference type="PIRNR" id="PIRNR002744"/>
    </source>
</evidence>
<accession>A0ABP6FNS1</accession>
<evidence type="ECO:0000256" key="4">
    <source>
        <dbReference type="ARBA" id="ARBA00022692"/>
    </source>
</evidence>
<comment type="similarity">
    <text evidence="2 7">Belongs to the purine-cytosine permease (2.A.39) family.</text>
</comment>
<evidence type="ECO:0000256" key="8">
    <source>
        <dbReference type="SAM" id="Phobius"/>
    </source>
</evidence>
<feature type="transmembrane region" description="Helical" evidence="8">
    <location>
        <begin position="292"/>
        <end position="314"/>
    </location>
</feature>
<protein>
    <submittedName>
        <fullName evidence="9">Cytosine permease</fullName>
    </submittedName>
</protein>
<comment type="caution">
    <text evidence="9">The sequence shown here is derived from an EMBL/GenBank/DDBJ whole genome shotgun (WGS) entry which is preliminary data.</text>
</comment>
<dbReference type="Gene3D" id="1.10.4160.10">
    <property type="entry name" value="Hydantoin permease"/>
    <property type="match status" value="1"/>
</dbReference>
<sequence length="486" mass="52361">MNVSADLSSRATDSAQAVEHRLLPVPDESRVSTAAHQFWIWAGANLAPINWVLGALGIGLGLSLWDTIAVLVVGNLVGMAGFGFFVLMGQRTGVSQMVLSRAAFGRRGAYLPAALQGLVAIGWCAINTWIILDLLIALFAMVGISGGIGLKIGVALFVMAAQILIAAYGFRAIAAFERWTVPLTLVVVLAMTIIAWGQAGVDWNWAGEHLTGTARLSAMSTVMTAIGIGWGITWFAYASDYSRFVPRHMPRRKLFAASVLGQFIPVVWLGVLGATLATVSQKVDPGELVVNAFGALAIPLILLVIHGPIATNILNVYSCCLCAQTLDWSIDRRKLTYAVGVLATAFTIFLIYQHDFAKTLDSWLAGMVTWVAPWGAVMLIHYWVFARERIDVDALFDPPGTGRLPNIRWSALLAFLVGIVTTWAFSYAVPSFLQGPGARAIGNIDLSWLAGSVVAGLIYYVTGPRSAARGRRSRYRPDRARSTPSA</sequence>
<gene>
    <name evidence="9" type="ORF">GCM10010412_091660</name>
</gene>
<comment type="subcellular location">
    <subcellularLocation>
        <location evidence="1">Membrane</location>
        <topology evidence="1">Multi-pass membrane protein</topology>
    </subcellularLocation>
</comment>
<proteinExistence type="inferred from homology"/>
<feature type="transmembrane region" description="Helical" evidence="8">
    <location>
        <begin position="406"/>
        <end position="426"/>
    </location>
</feature>
<feature type="transmembrane region" description="Helical" evidence="8">
    <location>
        <begin position="68"/>
        <end position="88"/>
    </location>
</feature>
<dbReference type="InterPro" id="IPR001248">
    <property type="entry name" value="Pur-cyt_permease"/>
</dbReference>
<dbReference type="PANTHER" id="PTHR31806">
    <property type="entry name" value="PURINE-CYTOSINE PERMEASE FCY2-RELATED"/>
    <property type="match status" value="1"/>
</dbReference>
<evidence type="ECO:0000256" key="1">
    <source>
        <dbReference type="ARBA" id="ARBA00004141"/>
    </source>
</evidence>
<reference evidence="10" key="1">
    <citation type="journal article" date="2019" name="Int. J. Syst. Evol. Microbiol.">
        <title>The Global Catalogue of Microorganisms (GCM) 10K type strain sequencing project: providing services to taxonomists for standard genome sequencing and annotation.</title>
        <authorList>
            <consortium name="The Broad Institute Genomics Platform"/>
            <consortium name="The Broad Institute Genome Sequencing Center for Infectious Disease"/>
            <person name="Wu L."/>
            <person name="Ma J."/>
        </authorList>
    </citation>
    <scope>NUCLEOTIDE SEQUENCE [LARGE SCALE GENOMIC DNA]</scope>
    <source>
        <strain evidence="10">JCM 6835</strain>
    </source>
</reference>
<dbReference type="Proteomes" id="UP001501666">
    <property type="component" value="Unassembled WGS sequence"/>
</dbReference>
<feature type="transmembrane region" description="Helical" evidence="8">
    <location>
        <begin position="259"/>
        <end position="280"/>
    </location>
</feature>